<dbReference type="EMBL" id="CP000855">
    <property type="protein sequence ID" value="ACJ15886.1"/>
    <property type="molecule type" value="Genomic_DNA"/>
</dbReference>
<dbReference type="AlphaFoldDB" id="B6YTJ9"/>
<dbReference type="Proteomes" id="UP000002727">
    <property type="component" value="Chromosome"/>
</dbReference>
<keyword evidence="2" id="KW-1185">Reference proteome</keyword>
<dbReference type="HOGENOM" id="CLU_1212647_0_0_2"/>
<proteinExistence type="predicted"/>
<dbReference type="KEGG" id="ton:TON_0401"/>
<sequence>MMVTVEIDGDACSVVSMSSHSKLFEFLFENMPIQSLHYRTFLADKGVYIVETHGTKLLRLECPEGKKALLHELHHSEITPQVFLETYLRALFNVLDLAKIKEKVVLQYYVVDKFVQPVKIEIKDHPAGFRKGSFTLIDELIAQNYGKVGLGNVRKLTKIRYDPLDIFGGKTIGNTILIFNKRDLRELAFLYFDDYKTAKTLFTHTTDFYLNSVFFGHLKFKIRKFLGI</sequence>
<accession>B6YTJ9</accession>
<protein>
    <submittedName>
        <fullName evidence="1">Uncharacterized protein</fullName>
    </submittedName>
</protein>
<organism evidence="1 2">
    <name type="scientific">Thermococcus onnurineus (strain NA1)</name>
    <dbReference type="NCBI Taxonomy" id="523850"/>
    <lineage>
        <taxon>Archaea</taxon>
        <taxon>Methanobacteriati</taxon>
        <taxon>Methanobacteriota</taxon>
        <taxon>Thermococci</taxon>
        <taxon>Thermococcales</taxon>
        <taxon>Thermococcaceae</taxon>
        <taxon>Thermococcus</taxon>
    </lineage>
</organism>
<evidence type="ECO:0000313" key="2">
    <source>
        <dbReference type="Proteomes" id="UP000002727"/>
    </source>
</evidence>
<dbReference type="STRING" id="523850.TON_0401"/>
<evidence type="ECO:0000313" key="1">
    <source>
        <dbReference type="EMBL" id="ACJ15886.1"/>
    </source>
</evidence>
<reference evidence="1 2" key="1">
    <citation type="journal article" date="2008" name="J. Bacteriol.">
        <title>The complete genome sequence of Thermococcus onnurineus NA1 reveals a mixed heterotrophic and carboxydotrophic metabolism.</title>
        <authorList>
            <person name="Lee H.S."/>
            <person name="Kang S.G."/>
            <person name="Bae S.S."/>
            <person name="Lim J.K."/>
            <person name="Cho Y."/>
            <person name="Kim Y.J."/>
            <person name="Jeon J.H."/>
            <person name="Cha S.S."/>
            <person name="Kwon K.K."/>
            <person name="Kim H.T."/>
            <person name="Park C.J."/>
            <person name="Lee H.W."/>
            <person name="Kim S.I."/>
            <person name="Chun J."/>
            <person name="Colwell R.R."/>
            <person name="Kim S.J."/>
            <person name="Lee J.H."/>
        </authorList>
    </citation>
    <scope>NUCLEOTIDE SEQUENCE [LARGE SCALE GENOMIC DNA]</scope>
    <source>
        <strain evidence="1 2">NA1</strain>
    </source>
</reference>
<gene>
    <name evidence="1" type="ordered locus">TON_0401</name>
</gene>
<name>B6YTJ9_THEON</name>